<comment type="similarity">
    <text evidence="1">Belongs to the WD repeat IPI3/WDR18 family.</text>
</comment>
<dbReference type="Gene3D" id="2.130.10.10">
    <property type="entry name" value="YVTN repeat-like/Quinoprotein amine dehydrogenase"/>
    <property type="match status" value="1"/>
</dbReference>
<feature type="repeat" description="WD" evidence="4">
    <location>
        <begin position="120"/>
        <end position="151"/>
    </location>
</feature>
<evidence type="ECO:0000256" key="4">
    <source>
        <dbReference type="PROSITE-ProRule" id="PRU00221"/>
    </source>
</evidence>
<feature type="repeat" description="WD" evidence="4">
    <location>
        <begin position="7"/>
        <end position="29"/>
    </location>
</feature>
<dbReference type="PROSITE" id="PS50082">
    <property type="entry name" value="WD_REPEATS_2"/>
    <property type="match status" value="3"/>
</dbReference>
<dbReference type="PRINTS" id="PR00320">
    <property type="entry name" value="GPROTEINBRPT"/>
</dbReference>
<evidence type="ECO:0000313" key="5">
    <source>
        <dbReference type="EMBL" id="KAK9760933.1"/>
    </source>
</evidence>
<dbReference type="InterPro" id="IPR020472">
    <property type="entry name" value="WD40_PAC1"/>
</dbReference>
<dbReference type="PANTHER" id="PTHR18763:SF0">
    <property type="entry name" value="WD REPEAT-CONTAINING PROTEIN 18"/>
    <property type="match status" value="1"/>
</dbReference>
<protein>
    <submittedName>
        <fullName evidence="5">Pre-rRNA-processing protein ipi3</fullName>
    </submittedName>
</protein>
<reference evidence="5 6" key="1">
    <citation type="submission" date="2023-04" db="EMBL/GenBank/DDBJ databases">
        <title>Genome of Basidiobolus ranarum AG-B5.</title>
        <authorList>
            <person name="Stajich J.E."/>
            <person name="Carter-House D."/>
            <person name="Gryganskyi A."/>
        </authorList>
    </citation>
    <scope>NUCLEOTIDE SEQUENCE [LARGE SCALE GENOMIC DNA]</scope>
    <source>
        <strain evidence="5 6">AG-B5</strain>
    </source>
</reference>
<organism evidence="5 6">
    <name type="scientific">Basidiobolus ranarum</name>
    <dbReference type="NCBI Taxonomy" id="34480"/>
    <lineage>
        <taxon>Eukaryota</taxon>
        <taxon>Fungi</taxon>
        <taxon>Fungi incertae sedis</taxon>
        <taxon>Zoopagomycota</taxon>
        <taxon>Entomophthoromycotina</taxon>
        <taxon>Basidiobolomycetes</taxon>
        <taxon>Basidiobolales</taxon>
        <taxon>Basidiobolaceae</taxon>
        <taxon>Basidiobolus</taxon>
    </lineage>
</organism>
<gene>
    <name evidence="5" type="primary">IPI3_1</name>
    <name evidence="5" type="ORF">K7432_014563</name>
</gene>
<keyword evidence="3" id="KW-0677">Repeat</keyword>
<evidence type="ECO:0000313" key="6">
    <source>
        <dbReference type="Proteomes" id="UP001479436"/>
    </source>
</evidence>
<dbReference type="SMART" id="SM00320">
    <property type="entry name" value="WD40"/>
    <property type="match status" value="4"/>
</dbReference>
<dbReference type="PROSITE" id="PS50294">
    <property type="entry name" value="WD_REPEATS_REGION"/>
    <property type="match status" value="1"/>
</dbReference>
<keyword evidence="2 4" id="KW-0853">WD repeat</keyword>
<dbReference type="PANTHER" id="PTHR18763">
    <property type="entry name" value="WD-REPEAT PROTEIN 18"/>
    <property type="match status" value="1"/>
</dbReference>
<comment type="caution">
    <text evidence="5">The sequence shown here is derived from an EMBL/GenBank/DDBJ whole genome shotgun (WGS) entry which is preliminary data.</text>
</comment>
<feature type="repeat" description="WD" evidence="4">
    <location>
        <begin position="193"/>
        <end position="215"/>
    </location>
</feature>
<accession>A0ABR2WHF8</accession>
<dbReference type="InterPro" id="IPR015943">
    <property type="entry name" value="WD40/YVTN_repeat-like_dom_sf"/>
</dbReference>
<dbReference type="InterPro" id="IPR045227">
    <property type="entry name" value="WDR18/Ipi3/RID3"/>
</dbReference>
<dbReference type="EMBL" id="JASJQH010001690">
    <property type="protein sequence ID" value="KAK9760933.1"/>
    <property type="molecule type" value="Genomic_DNA"/>
</dbReference>
<dbReference type="SUPFAM" id="SSF50978">
    <property type="entry name" value="WD40 repeat-like"/>
    <property type="match status" value="1"/>
</dbReference>
<name>A0ABR2WHF8_9FUNG</name>
<dbReference type="InterPro" id="IPR001680">
    <property type="entry name" value="WD40_rpt"/>
</dbReference>
<proteinExistence type="inferred from homology"/>
<keyword evidence="6" id="KW-1185">Reference proteome</keyword>
<evidence type="ECO:0000256" key="2">
    <source>
        <dbReference type="ARBA" id="ARBA00022574"/>
    </source>
</evidence>
<dbReference type="Pfam" id="PF00400">
    <property type="entry name" value="WD40"/>
    <property type="match status" value="2"/>
</dbReference>
<sequence length="286" mass="31324">MFTEVAITTSNTDSHIYVWDIRSGTVLGSYKQSTCNTHAFTLANTPLSNGRPGLLFSAQNDKALMHVYNWTKDQIHLKFPFPERITTIATTNKGTFCVGGTESGKIYLWEVSTGNLLNTFDAHYKKITVLKFSQDDTVLFTGSEDSAVNVWLLHKLVDEANTESVSPLYSWSDHSLPITDILCGSGGLKFARVVTSSLDHTCKIWDLSNGTLLTTLLLPSYVSAIAMDITETRIFAATGDSNIYQVNMYKRDSEQGHNAFEAVGGMSGVVSTGISGEPSLIFKGHT</sequence>
<dbReference type="InterPro" id="IPR036322">
    <property type="entry name" value="WD40_repeat_dom_sf"/>
</dbReference>
<evidence type="ECO:0000256" key="3">
    <source>
        <dbReference type="ARBA" id="ARBA00022737"/>
    </source>
</evidence>
<dbReference type="Proteomes" id="UP001479436">
    <property type="component" value="Unassembled WGS sequence"/>
</dbReference>
<evidence type="ECO:0000256" key="1">
    <source>
        <dbReference type="ARBA" id="ARBA00010143"/>
    </source>
</evidence>